<keyword evidence="2" id="KW-0812">Transmembrane</keyword>
<evidence type="ECO:0000313" key="3">
    <source>
        <dbReference type="EMBL" id="ERJ20429.1"/>
    </source>
</evidence>
<dbReference type="InterPro" id="IPR007401">
    <property type="entry name" value="DUF454"/>
</dbReference>
<dbReference type="STRING" id="1033802.SSPSH_000539"/>
<dbReference type="Proteomes" id="UP000006242">
    <property type="component" value="Unassembled WGS sequence"/>
</dbReference>
<reference evidence="3 4" key="1">
    <citation type="journal article" date="2011" name="J. Bacteriol.">
        <title>Genome sequence of Salinisphaera shabanensis, a gammaproteobacterium from the harsh, variable environment of the brine-seawater interface of the Shaban Deep in the Red Sea.</title>
        <authorList>
            <person name="Antunes A."/>
            <person name="Alam I."/>
            <person name="Bajic V.B."/>
            <person name="Stingl U."/>
        </authorList>
    </citation>
    <scope>NUCLEOTIDE SEQUENCE [LARGE SCALE GENOMIC DNA]</scope>
    <source>
        <strain evidence="3 4">E1L3A</strain>
    </source>
</reference>
<feature type="transmembrane region" description="Helical" evidence="2">
    <location>
        <begin position="104"/>
        <end position="123"/>
    </location>
</feature>
<organism evidence="3 4">
    <name type="scientific">Salinisphaera shabanensis E1L3A</name>
    <dbReference type="NCBI Taxonomy" id="1033802"/>
    <lineage>
        <taxon>Bacteria</taxon>
        <taxon>Pseudomonadati</taxon>
        <taxon>Pseudomonadota</taxon>
        <taxon>Gammaproteobacteria</taxon>
        <taxon>Salinisphaerales</taxon>
        <taxon>Salinisphaeraceae</taxon>
        <taxon>Salinisphaera</taxon>
    </lineage>
</organism>
<sequence>MRERMTIKQYLLVAAAALLFALGVLGVFLPLLPTTPFMLAAVALASRGSPRFAAWIRANRYAGPAINNWERERALSRHAKITAVAMIATSIAIVWWHIDYRPLAIGVTVGLACVATFLVTRPTPQHAPDSSRKAGS</sequence>
<dbReference type="PIRSF" id="PIRSF016789">
    <property type="entry name" value="DUF454"/>
    <property type="match status" value="1"/>
</dbReference>
<dbReference type="eggNOG" id="COG2832">
    <property type="taxonomic scope" value="Bacteria"/>
</dbReference>
<evidence type="ECO:0000256" key="1">
    <source>
        <dbReference type="PIRNR" id="PIRNR016789"/>
    </source>
</evidence>
<keyword evidence="1" id="KW-0997">Cell inner membrane</keyword>
<feature type="transmembrane region" description="Helical" evidence="2">
    <location>
        <begin position="79"/>
        <end position="98"/>
    </location>
</feature>
<dbReference type="PANTHER" id="PTHR35813:SF1">
    <property type="entry name" value="INNER MEMBRANE PROTEIN YBAN"/>
    <property type="match status" value="1"/>
</dbReference>
<gene>
    <name evidence="3" type="ORF">SSPSH_000539</name>
</gene>
<evidence type="ECO:0000313" key="4">
    <source>
        <dbReference type="Proteomes" id="UP000006242"/>
    </source>
</evidence>
<proteinExistence type="predicted"/>
<keyword evidence="1" id="KW-1003">Cell membrane</keyword>
<reference evidence="3 4" key="2">
    <citation type="journal article" date="2013" name="PLoS ONE">
        <title>INDIGO - INtegrated Data Warehouse of MIcrobial GenOmes with Examples from the Red Sea Extremophiles.</title>
        <authorList>
            <person name="Alam I."/>
            <person name="Antunes A."/>
            <person name="Kamau A.A."/>
            <person name="Ba Alawi W."/>
            <person name="Kalkatawi M."/>
            <person name="Stingl U."/>
            <person name="Bajic V.B."/>
        </authorList>
    </citation>
    <scope>NUCLEOTIDE SEQUENCE [LARGE SCALE GENOMIC DNA]</scope>
    <source>
        <strain evidence="3 4">E1L3A</strain>
    </source>
</reference>
<keyword evidence="4" id="KW-1185">Reference proteome</keyword>
<name>U2FX42_9GAMM</name>
<dbReference type="Pfam" id="PF04304">
    <property type="entry name" value="DUF454"/>
    <property type="match status" value="1"/>
</dbReference>
<dbReference type="EMBL" id="AFNV02000003">
    <property type="protein sequence ID" value="ERJ20429.1"/>
    <property type="molecule type" value="Genomic_DNA"/>
</dbReference>
<keyword evidence="2" id="KW-1133">Transmembrane helix</keyword>
<dbReference type="AlphaFoldDB" id="U2FX42"/>
<protein>
    <recommendedName>
        <fullName evidence="1">Inner membrane protein</fullName>
    </recommendedName>
</protein>
<accession>U2FX42</accession>
<comment type="caution">
    <text evidence="3">The sequence shown here is derived from an EMBL/GenBank/DDBJ whole genome shotgun (WGS) entry which is preliminary data.</text>
</comment>
<comment type="subcellular location">
    <subcellularLocation>
        <location evidence="1">Cell inner membrane</location>
        <topology evidence="1">Multi-pass membrane protein</topology>
    </subcellularLocation>
</comment>
<dbReference type="GO" id="GO:0005886">
    <property type="term" value="C:plasma membrane"/>
    <property type="evidence" value="ECO:0007669"/>
    <property type="project" value="UniProtKB-SubCell"/>
</dbReference>
<dbReference type="PANTHER" id="PTHR35813">
    <property type="entry name" value="INNER MEMBRANE PROTEIN YBAN"/>
    <property type="match status" value="1"/>
</dbReference>
<evidence type="ECO:0000256" key="2">
    <source>
        <dbReference type="SAM" id="Phobius"/>
    </source>
</evidence>
<keyword evidence="1 2" id="KW-0472">Membrane</keyword>